<keyword evidence="2" id="KW-1133">Transmembrane helix</keyword>
<dbReference type="OrthoDB" id="5353066at2759"/>
<feature type="transmembrane region" description="Helical" evidence="2">
    <location>
        <begin position="891"/>
        <end position="918"/>
    </location>
</feature>
<reference evidence="3 4" key="1">
    <citation type="submission" date="2017-03" db="EMBL/GenBank/DDBJ databases">
        <title>Genomes of endolithic fungi from Antarctica.</title>
        <authorList>
            <person name="Coleine C."/>
            <person name="Masonjones S."/>
            <person name="Stajich J.E."/>
        </authorList>
    </citation>
    <scope>NUCLEOTIDE SEQUENCE [LARGE SCALE GENOMIC DNA]</scope>
    <source>
        <strain evidence="3 4">CCFEE 6315</strain>
    </source>
</reference>
<dbReference type="EMBL" id="NAJL01000003">
    <property type="protein sequence ID" value="TKA33239.1"/>
    <property type="molecule type" value="Genomic_DNA"/>
</dbReference>
<feature type="compositionally biased region" description="Polar residues" evidence="1">
    <location>
        <begin position="212"/>
        <end position="224"/>
    </location>
</feature>
<keyword evidence="2" id="KW-0472">Membrane</keyword>
<organism evidence="3 4">
    <name type="scientific">Salinomyces thailandicus</name>
    <dbReference type="NCBI Taxonomy" id="706561"/>
    <lineage>
        <taxon>Eukaryota</taxon>
        <taxon>Fungi</taxon>
        <taxon>Dikarya</taxon>
        <taxon>Ascomycota</taxon>
        <taxon>Pezizomycotina</taxon>
        <taxon>Dothideomycetes</taxon>
        <taxon>Dothideomycetidae</taxon>
        <taxon>Mycosphaerellales</taxon>
        <taxon>Teratosphaeriaceae</taxon>
        <taxon>Salinomyces</taxon>
    </lineage>
</organism>
<evidence type="ECO:0000313" key="3">
    <source>
        <dbReference type="EMBL" id="TKA33239.1"/>
    </source>
</evidence>
<protein>
    <submittedName>
        <fullName evidence="3">Uncharacterized protein</fullName>
    </submittedName>
</protein>
<dbReference type="Proteomes" id="UP000308549">
    <property type="component" value="Unassembled WGS sequence"/>
</dbReference>
<evidence type="ECO:0000256" key="1">
    <source>
        <dbReference type="SAM" id="MobiDB-lite"/>
    </source>
</evidence>
<feature type="region of interest" description="Disordered" evidence="1">
    <location>
        <begin position="394"/>
        <end position="438"/>
    </location>
</feature>
<feature type="compositionally biased region" description="Low complexity" evidence="1">
    <location>
        <begin position="88"/>
        <end position="113"/>
    </location>
</feature>
<feature type="compositionally biased region" description="Polar residues" evidence="1">
    <location>
        <begin position="807"/>
        <end position="816"/>
    </location>
</feature>
<feature type="region of interest" description="Disordered" evidence="1">
    <location>
        <begin position="671"/>
        <end position="752"/>
    </location>
</feature>
<feature type="transmembrane region" description="Helical" evidence="2">
    <location>
        <begin position="851"/>
        <end position="870"/>
    </location>
</feature>
<feature type="compositionally biased region" description="Pro residues" evidence="1">
    <location>
        <begin position="410"/>
        <end position="420"/>
    </location>
</feature>
<feature type="compositionally biased region" description="Polar residues" evidence="1">
    <location>
        <begin position="171"/>
        <end position="183"/>
    </location>
</feature>
<feature type="region of interest" description="Disordered" evidence="1">
    <location>
        <begin position="171"/>
        <end position="275"/>
    </location>
</feature>
<evidence type="ECO:0000313" key="4">
    <source>
        <dbReference type="Proteomes" id="UP000308549"/>
    </source>
</evidence>
<proteinExistence type="predicted"/>
<keyword evidence="4" id="KW-1185">Reference proteome</keyword>
<feature type="region of interest" description="Disordered" evidence="1">
    <location>
        <begin position="88"/>
        <end position="121"/>
    </location>
</feature>
<sequence>MPLLSEHLDLDLTTRTCPPNFSKPFGSFSRPVTPHTPLIEFGTPQPSPTVTSSSFITNKRLRRKPSSRELHYQQLQDKTEGLGYAFESPLSASAPSPSLTSTISTLQSSLASTPAPPGSPLGAEWRQTEDLAELGSHDFEDPVEIDGLLDDYCGQSDDSIFSVYDDLTYDMSSSKSSPTAGSDSTRKRTLYTTPEDARRNILGIQGARTQPLAANNAFNESPSARYSRPPWASDATAAQEDSILETQPLRADEAEPGQTVSIKRGSSVRPPSVRSNPFDLDVSDIEEVEDYIDRVLSGGHRSQYYHEDAAQRSEQGGFAVIEDRASAEATTVTPGRNTTISNIVDAYDYSSGPNDGDLAAEPTSVEHARGDDALYIIESDAASEDGSLINPFESGLNADRNVGSAHDGPPLMPPPPPPAHVQPSLGGSELPSTDHTYGATSDILQMTPARHGMGSDAYPWSTGGTGLGMYYSEAEGDRGRDEPSDIAFLRSSSHYTYNENDIEEAAWEDVEDQAEIVQRLSEDSVADVSDAASEQAIIRSPQGQPSLRKVTGPGGKERMRYDNKAHDRLLSLPGDRHQDVDTRRLIRMLENRMLEENISGKMVYNGRPIDKAQRKLDFAELERLKRLEPSRFKEAIATATDNFKSRMSAMSLPRRPKLQNSFEDVLNAAKAAADDARSGTSSTRGLLEDSRSPYARNGLDYSPTADTFRTTPDAPPVPAVPSSWWSPLPERPQPVFSPRDRAPPTPTNQRTGGVEEFELLPIRRCGARPSMRGQTGLLPMQLDGSSATSAPVGRPLTDAELMAREPTWTTRPNPATTGRRPRSDPERALLAPDSLRNTEMLREQKALSRTYYARTLWFPPSALLFGLGAFDGVARAKSRHGVTEMCGNHKFWARCVAAPLGLLVYAVVGLVIALLVVLPRQEDD</sequence>
<feature type="region of interest" description="Disordered" evidence="1">
    <location>
        <begin position="804"/>
        <end position="826"/>
    </location>
</feature>
<accession>A0A4V5N5U2</accession>
<name>A0A4V5N5U2_9PEZI</name>
<evidence type="ECO:0000256" key="2">
    <source>
        <dbReference type="SAM" id="Phobius"/>
    </source>
</evidence>
<dbReference type="AlphaFoldDB" id="A0A4V5N5U2"/>
<keyword evidence="2" id="KW-0812">Transmembrane</keyword>
<comment type="caution">
    <text evidence="3">The sequence shown here is derived from an EMBL/GenBank/DDBJ whole genome shotgun (WGS) entry which is preliminary data.</text>
</comment>
<gene>
    <name evidence="3" type="ORF">B0A50_00792</name>
</gene>